<evidence type="ECO:0000313" key="4">
    <source>
        <dbReference type="Proteomes" id="UP001239994"/>
    </source>
</evidence>
<dbReference type="AlphaFoldDB" id="A0AAD8ZL18"/>
<dbReference type="PANTHER" id="PTHR31504">
    <property type="entry name" value="ZW10 INTERACTOR ZWINT"/>
    <property type="match status" value="1"/>
</dbReference>
<dbReference type="EMBL" id="JAROKS010000012">
    <property type="protein sequence ID" value="KAK1799415.1"/>
    <property type="molecule type" value="Genomic_DNA"/>
</dbReference>
<accession>A0AAD8ZL18</accession>
<dbReference type="GO" id="GO:0000776">
    <property type="term" value="C:kinetochore"/>
    <property type="evidence" value="ECO:0007669"/>
    <property type="project" value="InterPro"/>
</dbReference>
<evidence type="ECO:0000313" key="3">
    <source>
        <dbReference type="EMBL" id="KAK1799415.1"/>
    </source>
</evidence>
<keyword evidence="4" id="KW-1185">Reference proteome</keyword>
<name>A0AAD8ZL18_9TELE</name>
<feature type="compositionally biased region" description="Basic and acidic residues" evidence="2">
    <location>
        <begin position="11"/>
        <end position="22"/>
    </location>
</feature>
<sequence length="376" mass="42601">MASDRVVGLLERSDPSHLKPWDTTEPQEAGEVMTSYLMDCRRKQKLMCQQLCVLDDMLKLLGGLDSAEQFLRETCPPNPGSEARVTWKALKTEYQEQVEELEHLMGTLGKRMGDLQNKRQTVEALLIALDKKREECNEKQRIAAKQQQRAVKQINLQLEESLQTAQNALRVCEKRLSKLRSDVDEQLTHVADWTVIIHRLQNVLTVTQTKMQYKLLSASPSELCLELLPRSTEQSLHPLCLSVTMTCDDIFHLQVFQGTAGVLEESVEGPVRELNAALLEVTQRYISQGDMLAEIQTLHSRFAIDWCPAKRLLIFLKSATIVCHLKLDEGYPSSGQARLLSVRKDGHLLDVDTMQPPVVNPALTDWLEFLSSNPAF</sequence>
<gene>
    <name evidence="3" type="ORF">P4O66_007651</name>
</gene>
<reference evidence="3" key="1">
    <citation type="submission" date="2023-03" db="EMBL/GenBank/DDBJ databases">
        <title>Electrophorus voltai genome.</title>
        <authorList>
            <person name="Bian C."/>
        </authorList>
    </citation>
    <scope>NUCLEOTIDE SEQUENCE</scope>
    <source>
        <strain evidence="3">CB-2022</strain>
        <tissue evidence="3">Muscle</tissue>
    </source>
</reference>
<proteinExistence type="predicted"/>
<evidence type="ECO:0000256" key="1">
    <source>
        <dbReference type="SAM" id="Coils"/>
    </source>
</evidence>
<evidence type="ECO:0000256" key="2">
    <source>
        <dbReference type="SAM" id="MobiDB-lite"/>
    </source>
</evidence>
<dbReference type="PANTHER" id="PTHR31504:SF1">
    <property type="entry name" value="ZW10 INTERACTOR"/>
    <property type="match status" value="1"/>
</dbReference>
<dbReference type="Pfam" id="PF15556">
    <property type="entry name" value="Zwint"/>
    <property type="match status" value="1"/>
</dbReference>
<dbReference type="Gene3D" id="1.10.287.2610">
    <property type="match status" value="1"/>
</dbReference>
<feature type="coiled-coil region" evidence="1">
    <location>
        <begin position="91"/>
        <end position="182"/>
    </location>
</feature>
<protein>
    <submittedName>
        <fullName evidence="3">Uncharacterized protein</fullName>
    </submittedName>
</protein>
<organism evidence="3 4">
    <name type="scientific">Electrophorus voltai</name>
    <dbReference type="NCBI Taxonomy" id="2609070"/>
    <lineage>
        <taxon>Eukaryota</taxon>
        <taxon>Metazoa</taxon>
        <taxon>Chordata</taxon>
        <taxon>Craniata</taxon>
        <taxon>Vertebrata</taxon>
        <taxon>Euteleostomi</taxon>
        <taxon>Actinopterygii</taxon>
        <taxon>Neopterygii</taxon>
        <taxon>Teleostei</taxon>
        <taxon>Ostariophysi</taxon>
        <taxon>Gymnotiformes</taxon>
        <taxon>Gymnotoidei</taxon>
        <taxon>Gymnotidae</taxon>
        <taxon>Electrophorus</taxon>
    </lineage>
</organism>
<dbReference type="InterPro" id="IPR029092">
    <property type="entry name" value="Zwint-1"/>
</dbReference>
<dbReference type="Proteomes" id="UP001239994">
    <property type="component" value="Unassembled WGS sequence"/>
</dbReference>
<keyword evidence="1" id="KW-0175">Coiled coil</keyword>
<comment type="caution">
    <text evidence="3">The sequence shown here is derived from an EMBL/GenBank/DDBJ whole genome shotgun (WGS) entry which is preliminary data.</text>
</comment>
<feature type="region of interest" description="Disordered" evidence="2">
    <location>
        <begin position="1"/>
        <end position="26"/>
    </location>
</feature>